<dbReference type="GeneID" id="10030245"/>
<proteinExistence type="predicted"/>
<dbReference type="OrthoDB" id="4170482at2759"/>
<sequence length="134" mass="14801">MAILGNSLMNLNSNTSYGLPIGDVTEQESRWWAAVLAKGCGWRATLTRGDKEYCPPWACHLKYGEPFTLLHDNPELCLSSEVDPPSSALAQGYLIRLAEMHDVFDQLLAAFTAALTIPSRYQSIGSQNLQYLHG</sequence>
<gene>
    <name evidence="1" type="ORF">MGYG_02471</name>
</gene>
<dbReference type="eggNOG" id="ENOG502SNSN">
    <property type="taxonomic scope" value="Eukaryota"/>
</dbReference>
<dbReference type="VEuPathDB" id="FungiDB:MGYG_02471"/>
<dbReference type="InParanoid" id="E4UMP3"/>
<organism evidence="2">
    <name type="scientific">Arthroderma gypseum (strain ATCC MYA-4604 / CBS 118893)</name>
    <name type="common">Microsporum gypseum</name>
    <dbReference type="NCBI Taxonomy" id="535722"/>
    <lineage>
        <taxon>Eukaryota</taxon>
        <taxon>Fungi</taxon>
        <taxon>Dikarya</taxon>
        <taxon>Ascomycota</taxon>
        <taxon>Pezizomycotina</taxon>
        <taxon>Eurotiomycetes</taxon>
        <taxon>Eurotiomycetidae</taxon>
        <taxon>Onygenales</taxon>
        <taxon>Arthrodermataceae</taxon>
        <taxon>Nannizzia</taxon>
    </lineage>
</organism>
<reference evidence="2" key="1">
    <citation type="journal article" date="2012" name="MBio">
        <title>Comparative genome analysis of Trichophyton rubrum and related dermatophytes reveals candidate genes involved in infection.</title>
        <authorList>
            <person name="Martinez D.A."/>
            <person name="Oliver B.G."/>
            <person name="Graeser Y."/>
            <person name="Goldberg J.M."/>
            <person name="Li W."/>
            <person name="Martinez-Rossi N.M."/>
            <person name="Monod M."/>
            <person name="Shelest E."/>
            <person name="Barton R.C."/>
            <person name="Birch E."/>
            <person name="Brakhage A.A."/>
            <person name="Chen Z."/>
            <person name="Gurr S.J."/>
            <person name="Heiman D."/>
            <person name="Heitman J."/>
            <person name="Kosti I."/>
            <person name="Rossi A."/>
            <person name="Saif S."/>
            <person name="Samalova M."/>
            <person name="Saunders C.W."/>
            <person name="Shea T."/>
            <person name="Summerbell R.C."/>
            <person name="Xu J."/>
            <person name="Young S."/>
            <person name="Zeng Q."/>
            <person name="Birren B.W."/>
            <person name="Cuomo C.A."/>
            <person name="White T.C."/>
        </authorList>
    </citation>
    <scope>NUCLEOTIDE SEQUENCE [LARGE SCALE GENOMIC DNA]</scope>
    <source>
        <strain evidence="2">ATCC MYA-4604 / CBS 118893</strain>
    </source>
</reference>
<dbReference type="Proteomes" id="UP000002669">
    <property type="component" value="Unassembled WGS sequence"/>
</dbReference>
<dbReference type="EMBL" id="DS989823">
    <property type="protein sequence ID" value="EFQ99460.1"/>
    <property type="molecule type" value="Genomic_DNA"/>
</dbReference>
<accession>E4UMP3</accession>
<name>E4UMP3_ARTGP</name>
<evidence type="ECO:0000313" key="1">
    <source>
        <dbReference type="EMBL" id="EFQ99460.1"/>
    </source>
</evidence>
<protein>
    <submittedName>
        <fullName evidence="1">Uncharacterized protein</fullName>
    </submittedName>
</protein>
<dbReference type="AlphaFoldDB" id="E4UMP3"/>
<keyword evidence="2" id="KW-1185">Reference proteome</keyword>
<evidence type="ECO:0000313" key="2">
    <source>
        <dbReference type="Proteomes" id="UP000002669"/>
    </source>
</evidence>
<dbReference type="RefSeq" id="XP_003174943.1">
    <property type="nucleotide sequence ID" value="XM_003174895.1"/>
</dbReference>
<dbReference type="HOGENOM" id="CLU_1895665_0_0_1"/>